<evidence type="ECO:0000313" key="3">
    <source>
        <dbReference type="Proteomes" id="UP000006334"/>
    </source>
</evidence>
<evidence type="ECO:0000313" key="2">
    <source>
        <dbReference type="EMBL" id="GAC13220.1"/>
    </source>
</evidence>
<comment type="caution">
    <text evidence="2">The sequence shown here is derived from an EMBL/GenBank/DDBJ whole genome shotgun (WGS) entry which is preliminary data.</text>
</comment>
<dbReference type="eggNOG" id="ENOG502Z9NV">
    <property type="taxonomic scope" value="Bacteria"/>
</dbReference>
<gene>
    <name evidence="2" type="ORF">GLIP_0574</name>
</gene>
<organism evidence="2 3">
    <name type="scientific">Aliiglaciecola lipolytica E3</name>
    <dbReference type="NCBI Taxonomy" id="1127673"/>
    <lineage>
        <taxon>Bacteria</taxon>
        <taxon>Pseudomonadati</taxon>
        <taxon>Pseudomonadota</taxon>
        <taxon>Gammaproteobacteria</taxon>
        <taxon>Alteromonadales</taxon>
        <taxon>Alteromonadaceae</taxon>
        <taxon>Aliiglaciecola</taxon>
    </lineage>
</organism>
<keyword evidence="3" id="KW-1185">Reference proteome</keyword>
<dbReference type="AlphaFoldDB" id="K6YPF7"/>
<dbReference type="OrthoDB" id="648213at2"/>
<dbReference type="InterPro" id="IPR014914">
    <property type="entry name" value="RES_dom"/>
</dbReference>
<dbReference type="SMART" id="SM00953">
    <property type="entry name" value="RES"/>
    <property type="match status" value="1"/>
</dbReference>
<accession>K6YPF7</accession>
<dbReference type="EMBL" id="BAEN01000015">
    <property type="protein sequence ID" value="GAC13220.1"/>
    <property type="molecule type" value="Genomic_DNA"/>
</dbReference>
<protein>
    <recommendedName>
        <fullName evidence="1">RES domain-containing protein</fullName>
    </recommendedName>
</protein>
<dbReference type="Pfam" id="PF08808">
    <property type="entry name" value="RES"/>
    <property type="match status" value="1"/>
</dbReference>
<feature type="domain" description="RES" evidence="1">
    <location>
        <begin position="200"/>
        <end position="356"/>
    </location>
</feature>
<proteinExistence type="predicted"/>
<reference evidence="2 3" key="1">
    <citation type="journal article" date="2017" name="Antonie Van Leeuwenhoek">
        <title>Rhizobium rhizosphaerae sp. nov., a novel species isolated from rice rhizosphere.</title>
        <authorList>
            <person name="Zhao J.J."/>
            <person name="Zhang J."/>
            <person name="Zhang R.J."/>
            <person name="Zhang C.W."/>
            <person name="Yin H.Q."/>
            <person name="Zhang X.X."/>
        </authorList>
    </citation>
    <scope>NUCLEOTIDE SEQUENCE [LARGE SCALE GENOMIC DNA]</scope>
    <source>
        <strain evidence="2 3">E3</strain>
    </source>
</reference>
<dbReference type="Proteomes" id="UP000006334">
    <property type="component" value="Unassembled WGS sequence"/>
</dbReference>
<dbReference type="STRING" id="1127673.GLIP_0574"/>
<dbReference type="PROSITE" id="PS51257">
    <property type="entry name" value="PROKAR_LIPOPROTEIN"/>
    <property type="match status" value="1"/>
</dbReference>
<sequence>MICVKCVNHNTLKTFVTSHGLVASCDYCDNQDICVDDEKFEQFLLGKAKEILVTTDELSKHDQAMIFECGSPDPHVFKLFDFFESHLDLVNESFVEQFIEKVPDETNQNGYSLLYVLNDGNLDELNDFEERWYNFTHSIRHSKRFFNKLAFTFCKDLFETIVEDGQLLKHLVVDLPVTQPLYRARVGYSIADIEAIDKDPINQLGAVPAKFASSQRMTPAGVSAFYAAFDRNTCISELRPIVGDGVVSGEFRPNRALKLLDLNILKDVQINDDIFSDRWLVLSHAYAFFPELVFKLTRPSSRNNQHDYLATQVIFEFLSTEFGSQINGIIYPSIQKNGDSQCVVLFPEYSQVKSGLLGTTNLDDPFEKNSPALCFVPESIKFHKVKSVSFEATEEDNSLMLTSSDSMLRTLFPSER</sequence>
<evidence type="ECO:0000259" key="1">
    <source>
        <dbReference type="SMART" id="SM00953"/>
    </source>
</evidence>
<name>K6YPF7_9ALTE</name>